<dbReference type="SUPFAM" id="SSF46565">
    <property type="entry name" value="Chaperone J-domain"/>
    <property type="match status" value="1"/>
</dbReference>
<dbReference type="AlphaFoldDB" id="A0A1H9ALY0"/>
<dbReference type="Proteomes" id="UP000182360">
    <property type="component" value="Unassembled WGS sequence"/>
</dbReference>
<evidence type="ECO:0000313" key="3">
    <source>
        <dbReference type="Proteomes" id="UP000182360"/>
    </source>
</evidence>
<dbReference type="EMBL" id="FOFU01000001">
    <property type="protein sequence ID" value="SEP76938.1"/>
    <property type="molecule type" value="Genomic_DNA"/>
</dbReference>
<evidence type="ECO:0000313" key="2">
    <source>
        <dbReference type="EMBL" id="SEP76938.1"/>
    </source>
</evidence>
<protein>
    <recommendedName>
        <fullName evidence="4">J domain-containing protein</fullName>
    </recommendedName>
</protein>
<name>A0A1H9ALY0_9SPIR</name>
<gene>
    <name evidence="2" type="ORF">SAMN04487977_101365</name>
</gene>
<feature type="region of interest" description="Disordered" evidence="1">
    <location>
        <begin position="1"/>
        <end position="56"/>
    </location>
</feature>
<evidence type="ECO:0000256" key="1">
    <source>
        <dbReference type="SAM" id="MobiDB-lite"/>
    </source>
</evidence>
<feature type="compositionally biased region" description="Polar residues" evidence="1">
    <location>
        <begin position="45"/>
        <end position="55"/>
    </location>
</feature>
<dbReference type="InterPro" id="IPR036869">
    <property type="entry name" value="J_dom_sf"/>
</dbReference>
<accession>A0A1H9ALY0</accession>
<proteinExistence type="predicted"/>
<feature type="compositionally biased region" description="Basic and acidic residues" evidence="1">
    <location>
        <begin position="26"/>
        <end position="44"/>
    </location>
</feature>
<evidence type="ECO:0008006" key="4">
    <source>
        <dbReference type="Google" id="ProtNLM"/>
    </source>
</evidence>
<sequence>MPDMYDKLGEMLNEALESGEIPQETIKTDPEPEVKCSQREHTENASDSGPDSFKSSFDKLNPRIFKKKKQIHTGEVIKLYKYTYNMQFPPQIQNILTTLDIAYPFTQKDITTAYHKKLKEVHPDTQNTIQYSHDVQNIRQISIDDILNSYKILCDFFGIK</sequence>
<organism evidence="2 3">
    <name type="scientific">Treponema bryantii</name>
    <dbReference type="NCBI Taxonomy" id="163"/>
    <lineage>
        <taxon>Bacteria</taxon>
        <taxon>Pseudomonadati</taxon>
        <taxon>Spirochaetota</taxon>
        <taxon>Spirochaetia</taxon>
        <taxon>Spirochaetales</taxon>
        <taxon>Treponemataceae</taxon>
        <taxon>Treponema</taxon>
    </lineage>
</organism>
<reference evidence="2 3" key="1">
    <citation type="submission" date="2016-10" db="EMBL/GenBank/DDBJ databases">
        <authorList>
            <person name="de Groot N.N."/>
        </authorList>
    </citation>
    <scope>NUCLEOTIDE SEQUENCE [LARGE SCALE GENOMIC DNA]</scope>
    <source>
        <strain evidence="2 3">B25</strain>
    </source>
</reference>
<dbReference type="Gene3D" id="1.10.287.110">
    <property type="entry name" value="DnaJ domain"/>
    <property type="match status" value="1"/>
</dbReference>
<keyword evidence="3" id="KW-1185">Reference proteome</keyword>